<gene>
    <name evidence="7" type="primary">RAB27A</name>
    <name evidence="7" type="ORF">GZH46_01740</name>
</gene>
<keyword evidence="2" id="KW-0547">Nucleotide-binding</keyword>
<keyword evidence="8" id="KW-1185">Reference proteome</keyword>
<dbReference type="SMART" id="SM00174">
    <property type="entry name" value="RHO"/>
    <property type="match status" value="1"/>
</dbReference>
<keyword evidence="3" id="KW-0342">GTP-binding</keyword>
<dbReference type="SUPFAM" id="SSF52540">
    <property type="entry name" value="P-loop containing nucleoside triphosphate hydrolases"/>
    <property type="match status" value="1"/>
</dbReference>
<dbReference type="NCBIfam" id="TIGR00231">
    <property type="entry name" value="small_GTP"/>
    <property type="match status" value="1"/>
</dbReference>
<dbReference type="PRINTS" id="PR00449">
    <property type="entry name" value="RASTRNSFRMNG"/>
</dbReference>
<evidence type="ECO:0000256" key="1">
    <source>
        <dbReference type="ARBA" id="ARBA00006270"/>
    </source>
</evidence>
<keyword evidence="4" id="KW-0449">Lipoprotein</keyword>
<dbReference type="PROSITE" id="PS51419">
    <property type="entry name" value="RAB"/>
    <property type="match status" value="1"/>
</dbReference>
<feature type="compositionally biased region" description="Basic residues" evidence="6">
    <location>
        <begin position="1"/>
        <end position="15"/>
    </location>
</feature>
<proteinExistence type="inferred from homology"/>
<feature type="compositionally biased region" description="Low complexity" evidence="6">
    <location>
        <begin position="19"/>
        <end position="32"/>
    </location>
</feature>
<evidence type="ECO:0000256" key="5">
    <source>
        <dbReference type="ARBA" id="ARBA00023289"/>
    </source>
</evidence>
<evidence type="ECO:0000313" key="7">
    <source>
        <dbReference type="EMBL" id="KAG9509728.1"/>
    </source>
</evidence>
<evidence type="ECO:0000256" key="2">
    <source>
        <dbReference type="ARBA" id="ARBA00022741"/>
    </source>
</evidence>
<evidence type="ECO:0000256" key="4">
    <source>
        <dbReference type="ARBA" id="ARBA00023288"/>
    </source>
</evidence>
<accession>A0ABQ7S8P7</accession>
<dbReference type="SMART" id="SM00175">
    <property type="entry name" value="RAB"/>
    <property type="match status" value="1"/>
</dbReference>
<dbReference type="Proteomes" id="UP000825002">
    <property type="component" value="Unassembled WGS sequence"/>
</dbReference>
<dbReference type="PROSITE" id="PS51421">
    <property type="entry name" value="RAS"/>
    <property type="match status" value="1"/>
</dbReference>
<keyword evidence="5" id="KW-0636">Prenylation</keyword>
<dbReference type="EMBL" id="JAIFTH010000360">
    <property type="protein sequence ID" value="KAG9509728.1"/>
    <property type="molecule type" value="Genomic_DNA"/>
</dbReference>
<feature type="region of interest" description="Disordered" evidence="6">
    <location>
        <begin position="1"/>
        <end position="38"/>
    </location>
</feature>
<dbReference type="InterPro" id="IPR027417">
    <property type="entry name" value="P-loop_NTPase"/>
</dbReference>
<dbReference type="Pfam" id="PF00071">
    <property type="entry name" value="Ras"/>
    <property type="match status" value="1"/>
</dbReference>
<dbReference type="SMART" id="SM00176">
    <property type="entry name" value="RAN"/>
    <property type="match status" value="1"/>
</dbReference>
<dbReference type="InterPro" id="IPR050305">
    <property type="entry name" value="Small_GTPase_Rab"/>
</dbReference>
<name>A0ABQ7S8P7_9ACAR</name>
<comment type="caution">
    <text evidence="7">The sequence shown here is derived from an EMBL/GenBank/DDBJ whole genome shotgun (WGS) entry which is preliminary data.</text>
</comment>
<evidence type="ECO:0000256" key="3">
    <source>
        <dbReference type="ARBA" id="ARBA00023134"/>
    </source>
</evidence>
<dbReference type="Gene3D" id="3.40.50.300">
    <property type="entry name" value="P-loop containing nucleotide triphosphate hydrolases"/>
    <property type="match status" value="1"/>
</dbReference>
<comment type="similarity">
    <text evidence="1">Belongs to the small GTPase superfamily. Rab family.</text>
</comment>
<sequence length="258" mass="29290">MDHSSGKKQRKHKRSLLPSSTNNTNVSGANNNEQAGDSPHNTDYDFLIKMLALGDSGVGKTSFLHQYTDGKFESQFISTVGIDFREKRLAGQERFRSLTTAFFRDAMGFIVMFDITSEQSFMNIRPWLDQLRIHSYCDDPDIVLCGNKVDLADKRVISWDRAKSEATKYGIPYFETSAATGHNVSKAIETLLEMVMVRMQRVVETNPQLPYKAKLIDYIPNRLGDDEATTKLAKDSLQLNQDTLYQSKDDSLRSYCQC</sequence>
<dbReference type="InterPro" id="IPR001806">
    <property type="entry name" value="Small_GTPase"/>
</dbReference>
<reference evidence="7 8" key="1">
    <citation type="submission" date="2020-10" db="EMBL/GenBank/DDBJ databases">
        <authorList>
            <person name="Klimov P.B."/>
            <person name="Dyachkov S.M."/>
            <person name="Chetverikov P.E."/>
        </authorList>
    </citation>
    <scope>NUCLEOTIDE SEQUENCE [LARGE SCALE GENOMIC DNA]</scope>
    <source>
        <strain evidence="7">BMOC 18-1129-001#AD2665</strain>
        <tissue evidence="7">Entire mites</tissue>
    </source>
</reference>
<evidence type="ECO:0000313" key="8">
    <source>
        <dbReference type="Proteomes" id="UP000825002"/>
    </source>
</evidence>
<protein>
    <submittedName>
        <fullName evidence="7">Ras-related protein Rab-27A</fullName>
    </submittedName>
</protein>
<dbReference type="SMART" id="SM00173">
    <property type="entry name" value="RAS"/>
    <property type="match status" value="1"/>
</dbReference>
<dbReference type="PANTHER" id="PTHR47980">
    <property type="entry name" value="LD44762P"/>
    <property type="match status" value="1"/>
</dbReference>
<organism evidence="7 8">
    <name type="scientific">Fragariocoptes setiger</name>
    <dbReference type="NCBI Taxonomy" id="1670756"/>
    <lineage>
        <taxon>Eukaryota</taxon>
        <taxon>Metazoa</taxon>
        <taxon>Ecdysozoa</taxon>
        <taxon>Arthropoda</taxon>
        <taxon>Chelicerata</taxon>
        <taxon>Arachnida</taxon>
        <taxon>Acari</taxon>
        <taxon>Acariformes</taxon>
        <taxon>Trombidiformes</taxon>
        <taxon>Prostigmata</taxon>
        <taxon>Eupodina</taxon>
        <taxon>Eriophyoidea</taxon>
        <taxon>Phytoptidae</taxon>
        <taxon>Fragariocoptes</taxon>
    </lineage>
</organism>
<dbReference type="InterPro" id="IPR005225">
    <property type="entry name" value="Small_GTP-bd"/>
</dbReference>
<evidence type="ECO:0000256" key="6">
    <source>
        <dbReference type="SAM" id="MobiDB-lite"/>
    </source>
</evidence>